<dbReference type="SUPFAM" id="SSF53448">
    <property type="entry name" value="Nucleotide-diphospho-sugar transferases"/>
    <property type="match status" value="1"/>
</dbReference>
<dbReference type="CDD" id="cd04179">
    <property type="entry name" value="DPM_DPG-synthase_like"/>
    <property type="match status" value="1"/>
</dbReference>
<dbReference type="Proteomes" id="UP000475249">
    <property type="component" value="Unassembled WGS sequence"/>
</dbReference>
<keyword evidence="1" id="KW-0812">Transmembrane</keyword>
<sequence length="339" mass="37955">MPMRSNKKIAVVIPCYRVSRHIKEVILSIPAFVDHILVVDDACPEYSGAIADEIGEQRVRVIFHEKNKGVGGAVISGFLKAVELGCDIVIKMDGDGQMDANQIPILILPLLAEQADYTKGNRFHDFTALKSMPKIRLLGNSVLSFVVKATSGYWNLMDPTNGFCAISYPALCELKLDKIDKGYFFETDMLIHLNLINKVVMDVPIAAIYGNEISNLRIRNVLFSFAIKAWKGLLKRIFYKYYIYDFNMASIYFLIAIPLLVFGLAFGGYRWNMGILENSENNAGTIMLAALPIILGIQFLLQAINIDISSIPKKSADSYRSDHIMSFANKKRSEKSFSS</sequence>
<keyword evidence="4" id="KW-1185">Reference proteome</keyword>
<dbReference type="Pfam" id="PF00535">
    <property type="entry name" value="Glycos_transf_2"/>
    <property type="match status" value="1"/>
</dbReference>
<evidence type="ECO:0000256" key="1">
    <source>
        <dbReference type="SAM" id="Phobius"/>
    </source>
</evidence>
<keyword evidence="3" id="KW-0808">Transferase</keyword>
<comment type="caution">
    <text evidence="3">The sequence shown here is derived from an EMBL/GenBank/DDBJ whole genome shotgun (WGS) entry which is preliminary data.</text>
</comment>
<name>A0A6L9E999_9FLAO</name>
<evidence type="ECO:0000313" key="3">
    <source>
        <dbReference type="EMBL" id="NAS11128.1"/>
    </source>
</evidence>
<dbReference type="GO" id="GO:0016740">
    <property type="term" value="F:transferase activity"/>
    <property type="evidence" value="ECO:0007669"/>
    <property type="project" value="UniProtKB-KW"/>
</dbReference>
<accession>A0A6L9E999</accession>
<gene>
    <name evidence="3" type="ORF">GTQ38_03895</name>
</gene>
<feature type="transmembrane region" description="Helical" evidence="1">
    <location>
        <begin position="286"/>
        <end position="304"/>
    </location>
</feature>
<dbReference type="InterPro" id="IPR029044">
    <property type="entry name" value="Nucleotide-diphossugar_trans"/>
</dbReference>
<evidence type="ECO:0000259" key="2">
    <source>
        <dbReference type="Pfam" id="PF00535"/>
    </source>
</evidence>
<dbReference type="InterPro" id="IPR050256">
    <property type="entry name" value="Glycosyltransferase_2"/>
</dbReference>
<proteinExistence type="predicted"/>
<dbReference type="PANTHER" id="PTHR48090:SF7">
    <property type="entry name" value="RFBJ PROTEIN"/>
    <property type="match status" value="1"/>
</dbReference>
<dbReference type="AlphaFoldDB" id="A0A6L9E999"/>
<dbReference type="EMBL" id="WXYO01000002">
    <property type="protein sequence ID" value="NAS11128.1"/>
    <property type="molecule type" value="Genomic_DNA"/>
</dbReference>
<dbReference type="InterPro" id="IPR001173">
    <property type="entry name" value="Glyco_trans_2-like"/>
</dbReference>
<keyword evidence="1" id="KW-0472">Membrane</keyword>
<reference evidence="3 4" key="1">
    <citation type="submission" date="2020-01" db="EMBL/GenBank/DDBJ databases">
        <title>Bacteria diversity of Porities sp.</title>
        <authorList>
            <person name="Wang G."/>
        </authorList>
    </citation>
    <scope>NUCLEOTIDE SEQUENCE [LARGE SCALE GENOMIC DNA]</scope>
    <source>
        <strain evidence="3 4">R33</strain>
    </source>
</reference>
<feature type="transmembrane region" description="Helical" evidence="1">
    <location>
        <begin position="241"/>
        <end position="266"/>
    </location>
</feature>
<dbReference type="PANTHER" id="PTHR48090">
    <property type="entry name" value="UNDECAPRENYL-PHOSPHATE 4-DEOXY-4-FORMAMIDO-L-ARABINOSE TRANSFERASE-RELATED"/>
    <property type="match status" value="1"/>
</dbReference>
<organism evidence="3 4">
    <name type="scientific">Poritiphilus flavus</name>
    <dbReference type="NCBI Taxonomy" id="2697053"/>
    <lineage>
        <taxon>Bacteria</taxon>
        <taxon>Pseudomonadati</taxon>
        <taxon>Bacteroidota</taxon>
        <taxon>Flavobacteriia</taxon>
        <taxon>Flavobacteriales</taxon>
        <taxon>Flavobacteriaceae</taxon>
        <taxon>Poritiphilus</taxon>
    </lineage>
</organism>
<dbReference type="Gene3D" id="3.90.550.10">
    <property type="entry name" value="Spore Coat Polysaccharide Biosynthesis Protein SpsA, Chain A"/>
    <property type="match status" value="1"/>
</dbReference>
<feature type="domain" description="Glycosyltransferase 2-like" evidence="2">
    <location>
        <begin position="11"/>
        <end position="170"/>
    </location>
</feature>
<keyword evidence="1" id="KW-1133">Transmembrane helix</keyword>
<protein>
    <submittedName>
        <fullName evidence="3">Glycosyltransferase</fullName>
    </submittedName>
</protein>
<evidence type="ECO:0000313" key="4">
    <source>
        <dbReference type="Proteomes" id="UP000475249"/>
    </source>
</evidence>